<sequence>RLIEAVRKENISEVILLLAHSERKDVNEGEDDDLIRTPLHISSSKGNVVLTLLLIWYFADVTLLDGQGRTALWYARESSSRECEEILRYNGCQSMGRSLSCSGSSNSGDLTS</sequence>
<name>A0A6S7KEK1_PARCT</name>
<organism evidence="2 3">
    <name type="scientific">Paramuricea clavata</name>
    <name type="common">Red gorgonian</name>
    <name type="synonym">Violescent sea-whip</name>
    <dbReference type="NCBI Taxonomy" id="317549"/>
    <lineage>
        <taxon>Eukaryota</taxon>
        <taxon>Metazoa</taxon>
        <taxon>Cnidaria</taxon>
        <taxon>Anthozoa</taxon>
        <taxon>Octocorallia</taxon>
        <taxon>Malacalcyonacea</taxon>
        <taxon>Plexauridae</taxon>
        <taxon>Paramuricea</taxon>
    </lineage>
</organism>
<dbReference type="SUPFAM" id="SSF48403">
    <property type="entry name" value="Ankyrin repeat"/>
    <property type="match status" value="1"/>
</dbReference>
<dbReference type="Pfam" id="PF12796">
    <property type="entry name" value="Ank_2"/>
    <property type="match status" value="1"/>
</dbReference>
<dbReference type="InterPro" id="IPR002110">
    <property type="entry name" value="Ankyrin_rpt"/>
</dbReference>
<dbReference type="EMBL" id="CACRXK020028303">
    <property type="protein sequence ID" value="CAB4041431.1"/>
    <property type="molecule type" value="Genomic_DNA"/>
</dbReference>
<feature type="non-terminal residue" evidence="2">
    <location>
        <position position="112"/>
    </location>
</feature>
<dbReference type="PANTHER" id="PTHR45819">
    <property type="entry name" value="CENTAURIN-GAMMA-1A"/>
    <property type="match status" value="1"/>
</dbReference>
<dbReference type="AlphaFoldDB" id="A0A6S7KEK1"/>
<protein>
    <submittedName>
        <fullName evidence="2">Uncharacterized protein</fullName>
    </submittedName>
</protein>
<proteinExistence type="predicted"/>
<dbReference type="PANTHER" id="PTHR45819:SF5">
    <property type="entry name" value="CENTAURIN-GAMMA-1A"/>
    <property type="match status" value="1"/>
</dbReference>
<dbReference type="Proteomes" id="UP001152795">
    <property type="component" value="Unassembled WGS sequence"/>
</dbReference>
<accession>A0A6S7KEK1</accession>
<dbReference type="OrthoDB" id="6136903at2759"/>
<evidence type="ECO:0000256" key="1">
    <source>
        <dbReference type="ARBA" id="ARBA00022771"/>
    </source>
</evidence>
<evidence type="ECO:0000313" key="2">
    <source>
        <dbReference type="EMBL" id="CAB4041431.1"/>
    </source>
</evidence>
<dbReference type="Gene3D" id="1.25.40.20">
    <property type="entry name" value="Ankyrin repeat-containing domain"/>
    <property type="match status" value="1"/>
</dbReference>
<comment type="caution">
    <text evidence="2">The sequence shown here is derived from an EMBL/GenBank/DDBJ whole genome shotgun (WGS) entry which is preliminary data.</text>
</comment>
<dbReference type="InterPro" id="IPR051282">
    <property type="entry name" value="Arf-GAP_GTPase_ANK_PH"/>
</dbReference>
<keyword evidence="1" id="KW-0862">Zinc</keyword>
<dbReference type="GO" id="GO:0008270">
    <property type="term" value="F:zinc ion binding"/>
    <property type="evidence" value="ECO:0007669"/>
    <property type="project" value="UniProtKB-KW"/>
</dbReference>
<gene>
    <name evidence="2" type="ORF">PACLA_8A029966</name>
</gene>
<dbReference type="GO" id="GO:0005096">
    <property type="term" value="F:GTPase activator activity"/>
    <property type="evidence" value="ECO:0007669"/>
    <property type="project" value="TreeGrafter"/>
</dbReference>
<keyword evidence="1" id="KW-0479">Metal-binding</keyword>
<evidence type="ECO:0000313" key="3">
    <source>
        <dbReference type="Proteomes" id="UP001152795"/>
    </source>
</evidence>
<reference evidence="2" key="1">
    <citation type="submission" date="2020-04" db="EMBL/GenBank/DDBJ databases">
        <authorList>
            <person name="Alioto T."/>
            <person name="Alioto T."/>
            <person name="Gomez Garrido J."/>
        </authorList>
    </citation>
    <scope>NUCLEOTIDE SEQUENCE</scope>
    <source>
        <strain evidence="2">A484AB</strain>
    </source>
</reference>
<dbReference type="GO" id="GO:0003924">
    <property type="term" value="F:GTPase activity"/>
    <property type="evidence" value="ECO:0007669"/>
    <property type="project" value="TreeGrafter"/>
</dbReference>
<keyword evidence="1" id="KW-0863">Zinc-finger</keyword>
<dbReference type="InterPro" id="IPR036770">
    <property type="entry name" value="Ankyrin_rpt-contain_sf"/>
</dbReference>
<keyword evidence="3" id="KW-1185">Reference proteome</keyword>